<dbReference type="Proteomes" id="UP000766904">
    <property type="component" value="Unassembled WGS sequence"/>
</dbReference>
<protein>
    <recommendedName>
        <fullName evidence="3">Galactose oxidase</fullName>
    </recommendedName>
</protein>
<organism evidence="1 2">
    <name type="scientific">Natronococcus pandeyae</name>
    <dbReference type="NCBI Taxonomy" id="2055836"/>
    <lineage>
        <taxon>Archaea</taxon>
        <taxon>Methanobacteriati</taxon>
        <taxon>Methanobacteriota</taxon>
        <taxon>Stenosarchaea group</taxon>
        <taxon>Halobacteria</taxon>
        <taxon>Halobacteriales</taxon>
        <taxon>Natrialbaceae</taxon>
        <taxon>Natronococcus</taxon>
    </lineage>
</organism>
<evidence type="ECO:0008006" key="3">
    <source>
        <dbReference type="Google" id="ProtNLM"/>
    </source>
</evidence>
<evidence type="ECO:0000313" key="1">
    <source>
        <dbReference type="EMBL" id="TYL35917.1"/>
    </source>
</evidence>
<dbReference type="PANTHER" id="PTHR45632:SF5">
    <property type="entry name" value="KELCH-LIKE PROTEIN 22"/>
    <property type="match status" value="1"/>
</dbReference>
<dbReference type="InterPro" id="IPR011043">
    <property type="entry name" value="Gal_Oxase/kelch_b-propeller"/>
</dbReference>
<dbReference type="EMBL" id="PHNJ01000027">
    <property type="protein sequence ID" value="TYL35917.1"/>
    <property type="molecule type" value="Genomic_DNA"/>
</dbReference>
<dbReference type="Pfam" id="PF24681">
    <property type="entry name" value="Kelch_KLHDC2_KLHL20_DRC7"/>
    <property type="match status" value="1"/>
</dbReference>
<evidence type="ECO:0000313" key="2">
    <source>
        <dbReference type="Proteomes" id="UP000766904"/>
    </source>
</evidence>
<dbReference type="SMART" id="SM00612">
    <property type="entry name" value="Kelch"/>
    <property type="match status" value="4"/>
</dbReference>
<dbReference type="SUPFAM" id="SSF50965">
    <property type="entry name" value="Galactose oxidase, central domain"/>
    <property type="match status" value="1"/>
</dbReference>
<dbReference type="Pfam" id="PF01344">
    <property type="entry name" value="Kelch_1"/>
    <property type="match status" value="1"/>
</dbReference>
<keyword evidence="2" id="KW-1185">Reference proteome</keyword>
<dbReference type="PANTHER" id="PTHR45632">
    <property type="entry name" value="LD33804P"/>
    <property type="match status" value="1"/>
</dbReference>
<sequence length="357" mass="38990">MARHIVPVTAVAVTGRASCRRTFAPRVVEPRMSDDDRTLLTRRRALVGGGFLAVGGATAWTFRPDPVSDSEGWSERARMPTERGEMKGAVLEDRIYVPGGLTGLGDSTARTDVYDPNADEWEEGIPMPEPLNHHAAAALDGTLYVVGGNREFDDPPEDHVFAYDPDADAWTELDPLPEGRWGHELVAYDGRLYVVGGRTTDTHDLLIFDGEDWDRGPPIPTPRDHLAAEVFEDRILAVSGRWDGENDPAVEAYDPEDNEWASIDAEPTARSGTAGAVVDGRFHLGGGEDPSTLTGWTTDAHEVFDGENWRDAPAVPLPLHGPTALTHDDAVYVIGGAWRHGLFSATAWSDRTFVYEP</sequence>
<dbReference type="AlphaFoldDB" id="A0A8J8TPW9"/>
<dbReference type="Gene3D" id="2.120.10.80">
    <property type="entry name" value="Kelch-type beta propeller"/>
    <property type="match status" value="2"/>
</dbReference>
<accession>A0A8J8TPW9</accession>
<name>A0A8J8TPW9_9EURY</name>
<dbReference type="InterPro" id="IPR006652">
    <property type="entry name" value="Kelch_1"/>
</dbReference>
<comment type="caution">
    <text evidence="1">The sequence shown here is derived from an EMBL/GenBank/DDBJ whole genome shotgun (WGS) entry which is preliminary data.</text>
</comment>
<dbReference type="InterPro" id="IPR015915">
    <property type="entry name" value="Kelch-typ_b-propeller"/>
</dbReference>
<proteinExistence type="predicted"/>
<reference evidence="1" key="1">
    <citation type="submission" date="2017-11" db="EMBL/GenBank/DDBJ databases">
        <authorList>
            <person name="Kajale S.C."/>
            <person name="Sharma A."/>
        </authorList>
    </citation>
    <scope>NUCLEOTIDE SEQUENCE</scope>
    <source>
        <strain evidence="1">LS1_42</strain>
    </source>
</reference>
<gene>
    <name evidence="1" type="ORF">CV102_25235</name>
</gene>